<dbReference type="EMBL" id="BDDD01003009">
    <property type="protein sequence ID" value="GAV83785.1"/>
    <property type="molecule type" value="Genomic_DNA"/>
</dbReference>
<protein>
    <recommendedName>
        <fullName evidence="3">Zf-RVT domain-containing protein</fullName>
    </recommendedName>
</protein>
<reference evidence="2" key="1">
    <citation type="submission" date="2016-04" db="EMBL/GenBank/DDBJ databases">
        <title>Cephalotus genome sequencing.</title>
        <authorList>
            <person name="Fukushima K."/>
            <person name="Hasebe M."/>
            <person name="Fang X."/>
        </authorList>
    </citation>
    <scope>NUCLEOTIDE SEQUENCE [LARGE SCALE GENOMIC DNA]</scope>
    <source>
        <strain evidence="2">cv. St1</strain>
    </source>
</reference>
<dbReference type="PANTHER" id="PTHR33116:SF86">
    <property type="entry name" value="REVERSE TRANSCRIPTASE DOMAIN-CONTAINING PROTEIN"/>
    <property type="match status" value="1"/>
</dbReference>
<comment type="caution">
    <text evidence="1">The sequence shown here is derived from an EMBL/GenBank/DDBJ whole genome shotgun (WGS) entry which is preliminary data.</text>
</comment>
<gene>
    <name evidence="1" type="ORF">CFOL_v3_27230</name>
</gene>
<proteinExistence type="predicted"/>
<feature type="non-terminal residue" evidence="1">
    <location>
        <position position="1"/>
    </location>
</feature>
<dbReference type="Proteomes" id="UP000187406">
    <property type="component" value="Unassembled WGS sequence"/>
</dbReference>
<sequence>LREKVPGKLKGWEEKTLLNDGKEVLIKAVAQSLPTYSMFVFNLSVSLCADLNSIISNFWWGQKNGECQIHWISWRKLCESKFWGGLGFQDFQAFNLAMLAKQGWRLINEKDSLCCRVLKAQYFRSGNFPGASQDITVLLYGVVYMKQRSAKEGIKMANWEWYMLMWKST</sequence>
<dbReference type="OrthoDB" id="913740at2759"/>
<dbReference type="InParanoid" id="A0A1Q3CUE6"/>
<evidence type="ECO:0008006" key="3">
    <source>
        <dbReference type="Google" id="ProtNLM"/>
    </source>
</evidence>
<dbReference type="PANTHER" id="PTHR33116">
    <property type="entry name" value="REVERSE TRANSCRIPTASE ZINC-BINDING DOMAIN-CONTAINING PROTEIN-RELATED-RELATED"/>
    <property type="match status" value="1"/>
</dbReference>
<evidence type="ECO:0000313" key="1">
    <source>
        <dbReference type="EMBL" id="GAV83785.1"/>
    </source>
</evidence>
<evidence type="ECO:0000313" key="2">
    <source>
        <dbReference type="Proteomes" id="UP000187406"/>
    </source>
</evidence>
<keyword evidence="2" id="KW-1185">Reference proteome</keyword>
<organism evidence="1 2">
    <name type="scientific">Cephalotus follicularis</name>
    <name type="common">Albany pitcher plant</name>
    <dbReference type="NCBI Taxonomy" id="3775"/>
    <lineage>
        <taxon>Eukaryota</taxon>
        <taxon>Viridiplantae</taxon>
        <taxon>Streptophyta</taxon>
        <taxon>Embryophyta</taxon>
        <taxon>Tracheophyta</taxon>
        <taxon>Spermatophyta</taxon>
        <taxon>Magnoliopsida</taxon>
        <taxon>eudicotyledons</taxon>
        <taxon>Gunneridae</taxon>
        <taxon>Pentapetalae</taxon>
        <taxon>rosids</taxon>
        <taxon>fabids</taxon>
        <taxon>Oxalidales</taxon>
        <taxon>Cephalotaceae</taxon>
        <taxon>Cephalotus</taxon>
    </lineage>
</organism>
<dbReference type="AlphaFoldDB" id="A0A1Q3CUE6"/>
<accession>A0A1Q3CUE6</accession>
<name>A0A1Q3CUE6_CEPFO</name>